<dbReference type="OrthoDB" id="10394597at2759"/>
<keyword evidence="1" id="KW-0732">Signal</keyword>
<organism evidence="2">
    <name type="scientific">Rosellinia necatrix</name>
    <name type="common">White root-rot fungus</name>
    <dbReference type="NCBI Taxonomy" id="77044"/>
    <lineage>
        <taxon>Eukaryota</taxon>
        <taxon>Fungi</taxon>
        <taxon>Dikarya</taxon>
        <taxon>Ascomycota</taxon>
        <taxon>Pezizomycotina</taxon>
        <taxon>Sordariomycetes</taxon>
        <taxon>Xylariomycetidae</taxon>
        <taxon>Xylariales</taxon>
        <taxon>Xylariaceae</taxon>
        <taxon>Rosellinia</taxon>
    </lineage>
</organism>
<proteinExistence type="predicted"/>
<gene>
    <name evidence="2" type="ORF">SAMD00023353_9200080</name>
</gene>
<evidence type="ECO:0000313" key="3">
    <source>
        <dbReference type="Proteomes" id="UP000054516"/>
    </source>
</evidence>
<feature type="signal peptide" evidence="1">
    <location>
        <begin position="1"/>
        <end position="19"/>
    </location>
</feature>
<name>A0A1S8AAU7_ROSNE</name>
<dbReference type="AlphaFoldDB" id="A0A1S8AAU7"/>
<sequence>MRSSLVFILVHSMAIITAALPHGDVDEMIVYPEPDLDDAVVYPEPDPDSEVIYPDLYTDD</sequence>
<feature type="chain" id="PRO_5012797528" evidence="1">
    <location>
        <begin position="20"/>
        <end position="60"/>
    </location>
</feature>
<protein>
    <submittedName>
        <fullName evidence="2">Uncharacterized protein</fullName>
    </submittedName>
</protein>
<keyword evidence="3" id="KW-1185">Reference proteome</keyword>
<dbReference type="EMBL" id="DF977537">
    <property type="protein sequence ID" value="GAW27236.1"/>
    <property type="molecule type" value="Genomic_DNA"/>
</dbReference>
<evidence type="ECO:0000256" key="1">
    <source>
        <dbReference type="SAM" id="SignalP"/>
    </source>
</evidence>
<evidence type="ECO:0000313" key="2">
    <source>
        <dbReference type="EMBL" id="GAW27236.1"/>
    </source>
</evidence>
<reference evidence="2" key="1">
    <citation type="submission" date="2016-03" db="EMBL/GenBank/DDBJ databases">
        <title>Draft genome sequence of Rosellinia necatrix.</title>
        <authorList>
            <person name="Kanematsu S."/>
        </authorList>
    </citation>
    <scope>NUCLEOTIDE SEQUENCE [LARGE SCALE GENOMIC DNA]</scope>
    <source>
        <strain evidence="2">W97</strain>
    </source>
</reference>
<dbReference type="Proteomes" id="UP000054516">
    <property type="component" value="Unassembled WGS sequence"/>
</dbReference>
<accession>A0A1S8AAU7</accession>